<evidence type="ECO:0000313" key="2">
    <source>
        <dbReference type="EMBL" id="PRY87640.1"/>
    </source>
</evidence>
<keyword evidence="1" id="KW-0472">Membrane</keyword>
<proteinExistence type="predicted"/>
<name>A0A2T0WLQ6_9BACT</name>
<accession>A0A2T0WLQ6</accession>
<dbReference type="EMBL" id="PVTR01000006">
    <property type="protein sequence ID" value="PRY87640.1"/>
    <property type="molecule type" value="Genomic_DNA"/>
</dbReference>
<evidence type="ECO:0000313" key="3">
    <source>
        <dbReference type="Proteomes" id="UP000238157"/>
    </source>
</evidence>
<evidence type="ECO:0000256" key="1">
    <source>
        <dbReference type="SAM" id="Phobius"/>
    </source>
</evidence>
<feature type="transmembrane region" description="Helical" evidence="1">
    <location>
        <begin position="100"/>
        <end position="123"/>
    </location>
</feature>
<gene>
    <name evidence="2" type="ORF">CLW00_106267</name>
</gene>
<keyword evidence="1" id="KW-1133">Transmembrane helix</keyword>
<comment type="caution">
    <text evidence="2">The sequence shown here is derived from an EMBL/GenBank/DDBJ whole genome shotgun (WGS) entry which is preliminary data.</text>
</comment>
<organism evidence="2 3">
    <name type="scientific">Mongoliibacter ruber</name>
    <dbReference type="NCBI Taxonomy" id="1750599"/>
    <lineage>
        <taxon>Bacteria</taxon>
        <taxon>Pseudomonadati</taxon>
        <taxon>Bacteroidota</taxon>
        <taxon>Cytophagia</taxon>
        <taxon>Cytophagales</taxon>
        <taxon>Cyclobacteriaceae</taxon>
        <taxon>Mongoliibacter</taxon>
    </lineage>
</organism>
<sequence length="124" mass="14908">MWNFMKYIYNYLLFNSYSFFKKEERHDPLEWAILYMTLTSMLFLVPLIFIFRNNLNIPLASFLIIGHVLSIFIIQKKYKIENFKSNRTKFSYLEKSKPKVYNGFIAFAPVLIGFLILILLLFIL</sequence>
<dbReference type="Proteomes" id="UP000238157">
    <property type="component" value="Unassembled WGS sequence"/>
</dbReference>
<keyword evidence="3" id="KW-1185">Reference proteome</keyword>
<keyword evidence="1" id="KW-0812">Transmembrane</keyword>
<feature type="transmembrane region" description="Helical" evidence="1">
    <location>
        <begin position="57"/>
        <end position="74"/>
    </location>
</feature>
<protein>
    <submittedName>
        <fullName evidence="2">Uncharacterized protein</fullName>
    </submittedName>
</protein>
<dbReference type="AlphaFoldDB" id="A0A2T0WLQ6"/>
<feature type="transmembrane region" description="Helical" evidence="1">
    <location>
        <begin position="31"/>
        <end position="51"/>
    </location>
</feature>
<reference evidence="2 3" key="1">
    <citation type="submission" date="2018-03" db="EMBL/GenBank/DDBJ databases">
        <title>Genomic Encyclopedia of Archaeal and Bacterial Type Strains, Phase II (KMG-II): from individual species to whole genera.</title>
        <authorList>
            <person name="Goeker M."/>
        </authorList>
    </citation>
    <scope>NUCLEOTIDE SEQUENCE [LARGE SCALE GENOMIC DNA]</scope>
    <source>
        <strain evidence="2 3">DSM 27929</strain>
    </source>
</reference>